<dbReference type="Proteomes" id="UP000612746">
    <property type="component" value="Unassembled WGS sequence"/>
</dbReference>
<dbReference type="EMBL" id="JAEPRA010000003">
    <property type="protein sequence ID" value="KAG2187806.1"/>
    <property type="molecule type" value="Genomic_DNA"/>
</dbReference>
<feature type="compositionally biased region" description="Polar residues" evidence="1">
    <location>
        <begin position="364"/>
        <end position="373"/>
    </location>
</feature>
<name>A0A8H7UJ39_9FUNG</name>
<dbReference type="OrthoDB" id="196858at2759"/>
<keyword evidence="5" id="KW-1185">Reference proteome</keyword>
<feature type="region of interest" description="Disordered" evidence="1">
    <location>
        <begin position="283"/>
        <end position="306"/>
    </location>
</feature>
<dbReference type="GO" id="GO:0008289">
    <property type="term" value="F:lipid binding"/>
    <property type="evidence" value="ECO:0007669"/>
    <property type="project" value="InterPro"/>
</dbReference>
<feature type="region of interest" description="Disordered" evidence="1">
    <location>
        <begin position="256"/>
        <end position="275"/>
    </location>
</feature>
<dbReference type="Pfam" id="PF01852">
    <property type="entry name" value="START"/>
    <property type="match status" value="1"/>
</dbReference>
<dbReference type="Gene3D" id="3.30.530.20">
    <property type="match status" value="3"/>
</dbReference>
<dbReference type="InterPro" id="IPR051213">
    <property type="entry name" value="START_lipid_transfer"/>
</dbReference>
<evidence type="ECO:0000259" key="3">
    <source>
        <dbReference type="PROSITE" id="PS50848"/>
    </source>
</evidence>
<dbReference type="PROSITE" id="PS50848">
    <property type="entry name" value="START"/>
    <property type="match status" value="1"/>
</dbReference>
<reference evidence="4" key="1">
    <citation type="submission" date="2020-12" db="EMBL/GenBank/DDBJ databases">
        <title>Metabolic potential, ecology and presence of endohyphal bacteria is reflected in genomic diversity of Mucoromycotina.</title>
        <authorList>
            <person name="Muszewska A."/>
            <person name="Okrasinska A."/>
            <person name="Steczkiewicz K."/>
            <person name="Drgas O."/>
            <person name="Orlowska M."/>
            <person name="Perlinska-Lenart U."/>
            <person name="Aleksandrzak-Piekarczyk T."/>
            <person name="Szatraj K."/>
            <person name="Zielenkiewicz U."/>
            <person name="Pilsyk S."/>
            <person name="Malc E."/>
            <person name="Mieczkowski P."/>
            <person name="Kruszewska J.S."/>
            <person name="Biernat P."/>
            <person name="Pawlowska J."/>
        </authorList>
    </citation>
    <scope>NUCLEOTIDE SEQUENCE</scope>
    <source>
        <strain evidence="4">WA0000051536</strain>
    </source>
</reference>
<protein>
    <recommendedName>
        <fullName evidence="3">START domain-containing protein</fullName>
    </recommendedName>
</protein>
<keyword evidence="2" id="KW-0472">Membrane</keyword>
<dbReference type="SUPFAM" id="SSF55961">
    <property type="entry name" value="Bet v1-like"/>
    <property type="match status" value="2"/>
</dbReference>
<feature type="region of interest" description="Disordered" evidence="1">
    <location>
        <begin position="1334"/>
        <end position="1353"/>
    </location>
</feature>
<sequence>MSSRNSTHEYYERTLKEAQRYYKAISSASDWSEIKLRPAKTAADRIPQLHVFKRRELNKTIETFRATLVVDCEDTQAALDSWQGILDNPECRILWDSTVEDCTVLELAKNNARISKILLKNKWSSNPRDLILIEGGQRFDQSFLYIASSLPPSKDQPKTFRPANPYVRANLTLSAFHIEAISRNQIKITVYHQLDLKGWITFSISSYLSRIIPDCLAVMESHGIPPSISCCGIAIQLVHRRYNTAEKSLVIQYKTEKGPSKNSYSSDSDEEDYGNNMQQFGRSMPSIGSVPIEPNHPIERKRSVSSSYENNSYLSSSMNRSHRGSFMNPGFMLSSSPTSGIRASFGSRSKSASFHTGTLSASRSFSNLDSSAKNQHKSNPDYCPEKSIQLNVLSEKWTESRAIDIEVSSQHDDMFGREETIRSNNIAAKCYRMLRPKVYMLEIGQSQLSVFDSDSMSDQFVSPLDGVTATSTRQADGSQGDGPEVMTISITLRPKSSADETEAQKPVFLNGKEVVVLDYIGQNRRWSKSESGAFKSACYFDIDGDIFGDIMDIHDEQSSPSDGYTVNTAIARKEDSPTNMQVQKNLFGSQAFDEPTVPLTVQEPKPLVNAHDTLFKALEVESSNDLDTKASATVNGISTYERELADGSKIGVTECIWENCSIWDVKAIVDCPGISAQWDPAYDSGQVIGNLSPRCTVHSSYYKSSWRASLKEYLSVSATYASLSRLRYVSLSFDGVSDGQSIAKQTTGDGSSYLLNGWQMDSLDDGSCSVKYLAQKEGIKSSPNYVSKPSEHLIPDLLSKAKRDFVSGDTPPTLAYIVNGSLNSVQYDSRNSSWRCQYEQNRAQKSPSASNHSSIVYLRLPVQKEAIKQKGFSVSIDPPCDHLLTVINLPGDKAGIWLRIEHSQNAMTHDNGSTLLLVKRSENVAQLQVNGSTPRLTDFNNYAEVVHFVSQEDLPLQLLEKLQSNMKNISATDTLPSRLSNASRLNMPMSDSSSHTSVKGGSVVSDQQTVEDGTEDVAPSIFDELPVSTQDQAAAACLYLHRMSDQHFGWVHVSDRNGMRIQKRSGGEAAPVETVALDTSAPIVSDTLEQQFPTIPAHLMLMKGTKVIENFSVEEVASVVAESGYIRDVFQDTVLNVDILKPFVNGHACVKAQLKAWFPFKVRDVYIASTTATDTSSSGQTTRIIHAATSISNLKVDTETSNPLAHLYLSGWILEAVDPYTTTTNHPIPSTRVTYMGCIDLGQSIPAYISNMATSNLIKSIGRVESLLKTSGPPPRLLSPIPFADLQGGELRWSGKGIAFAGDQLVEVQYVPLQKHWMVSSSFDRAKLTLPQSASETSIKEDSPQTLKQSPMASISSTMMKSPLLAERRGSAPGRIPLGVLPNKPKVAAHSKYPSFSNLKSKVTLMDVVVDLKSFDKGYNCEVRFSVEPGHSIDLSDKLTARIEQLHPEPSYLVGSAGSLPPIKHHIEVKLDLESVTKEMKQQLYSELHNYKLTFILNPVTDTHLLAKTNKLTISGVLGEDEDKWKGITLINGQEITLNQDTKLTSLSDRHVTDARPSKQEVETGESETTIAAVFSNVVSHPALSWITHLSGSAGNATIEREEHVSPVLPSTTSIQDSIDTEPMSKSVSSHIQDISNMVLSPFIPGPPSPPQLSPASAEIMHELFTDDNDIVGLDDRKSIRSSTAETQTVVVTPSHSRSHALLRQFAVIFLLSILIGVLIRSFAILAIDSDNEAATIRLLETDPSNIKQIWRMRWFGGWDVEFIAVKRR</sequence>
<evidence type="ECO:0000256" key="2">
    <source>
        <dbReference type="SAM" id="Phobius"/>
    </source>
</evidence>
<dbReference type="PANTHER" id="PTHR19308">
    <property type="entry name" value="PHOSPHATIDYLCHOLINE TRANSFER PROTEIN"/>
    <property type="match status" value="1"/>
</dbReference>
<dbReference type="InterPro" id="IPR023393">
    <property type="entry name" value="START-like_dom_sf"/>
</dbReference>
<dbReference type="PANTHER" id="PTHR19308:SF14">
    <property type="entry name" value="START DOMAIN-CONTAINING PROTEIN"/>
    <property type="match status" value="1"/>
</dbReference>
<feature type="transmembrane region" description="Helical" evidence="2">
    <location>
        <begin position="1706"/>
        <end position="1728"/>
    </location>
</feature>
<keyword evidence="2" id="KW-1133">Transmembrane helix</keyword>
<gene>
    <name evidence="4" type="ORF">INT44_005496</name>
</gene>
<dbReference type="GO" id="GO:0005737">
    <property type="term" value="C:cytoplasm"/>
    <property type="evidence" value="ECO:0007669"/>
    <property type="project" value="UniProtKB-ARBA"/>
</dbReference>
<evidence type="ECO:0000256" key="1">
    <source>
        <dbReference type="SAM" id="MobiDB-lite"/>
    </source>
</evidence>
<comment type="caution">
    <text evidence="4">The sequence shown here is derived from an EMBL/GenBank/DDBJ whole genome shotgun (WGS) entry which is preliminary data.</text>
</comment>
<organism evidence="4 5">
    <name type="scientific">Umbelopsis vinacea</name>
    <dbReference type="NCBI Taxonomy" id="44442"/>
    <lineage>
        <taxon>Eukaryota</taxon>
        <taxon>Fungi</taxon>
        <taxon>Fungi incertae sedis</taxon>
        <taxon>Mucoromycota</taxon>
        <taxon>Mucoromycotina</taxon>
        <taxon>Umbelopsidomycetes</taxon>
        <taxon>Umbelopsidales</taxon>
        <taxon>Umbelopsidaceae</taxon>
        <taxon>Umbelopsis</taxon>
    </lineage>
</organism>
<feature type="domain" description="START" evidence="3">
    <location>
        <begin position="24"/>
        <end position="213"/>
    </location>
</feature>
<dbReference type="InterPro" id="IPR002913">
    <property type="entry name" value="START_lipid-bd_dom"/>
</dbReference>
<feature type="compositionally biased region" description="Polar residues" evidence="1">
    <location>
        <begin position="1344"/>
        <end position="1353"/>
    </location>
</feature>
<feature type="region of interest" description="Disordered" evidence="1">
    <location>
        <begin position="364"/>
        <end position="383"/>
    </location>
</feature>
<accession>A0A8H7UJ39</accession>
<keyword evidence="2" id="KW-0812">Transmembrane</keyword>
<evidence type="ECO:0000313" key="4">
    <source>
        <dbReference type="EMBL" id="KAG2187806.1"/>
    </source>
</evidence>
<proteinExistence type="predicted"/>
<evidence type="ECO:0000313" key="5">
    <source>
        <dbReference type="Proteomes" id="UP000612746"/>
    </source>
</evidence>